<dbReference type="GO" id="GO:0000160">
    <property type="term" value="P:phosphorelay signal transduction system"/>
    <property type="evidence" value="ECO:0007669"/>
    <property type="project" value="InterPro"/>
</dbReference>
<dbReference type="CDD" id="cd01949">
    <property type="entry name" value="GGDEF"/>
    <property type="match status" value="1"/>
</dbReference>
<dbReference type="EMBL" id="VFRR01000008">
    <property type="protein sequence ID" value="TPE53999.1"/>
    <property type="molecule type" value="Genomic_DNA"/>
</dbReference>
<evidence type="ECO:0000256" key="1">
    <source>
        <dbReference type="PROSITE-ProRule" id="PRU00169"/>
    </source>
</evidence>
<feature type="modified residue" description="4-aspartylphosphate" evidence="1">
    <location>
        <position position="59"/>
    </location>
</feature>
<dbReference type="Pfam" id="PF00990">
    <property type="entry name" value="GGDEF"/>
    <property type="match status" value="1"/>
</dbReference>
<dbReference type="Proteomes" id="UP000315901">
    <property type="component" value="Unassembled WGS sequence"/>
</dbReference>
<evidence type="ECO:0000259" key="3">
    <source>
        <dbReference type="PROSITE" id="PS50883"/>
    </source>
</evidence>
<dbReference type="AlphaFoldDB" id="A0A501WXL9"/>
<dbReference type="SMART" id="SM00052">
    <property type="entry name" value="EAL"/>
    <property type="match status" value="1"/>
</dbReference>
<dbReference type="RefSeq" id="WP_140587932.1">
    <property type="nucleotide sequence ID" value="NZ_VFRR01000008.1"/>
</dbReference>
<dbReference type="SUPFAM" id="SSF55073">
    <property type="entry name" value="Nucleotide cyclase"/>
    <property type="match status" value="1"/>
</dbReference>
<dbReference type="Pfam" id="PF00563">
    <property type="entry name" value="EAL"/>
    <property type="match status" value="1"/>
</dbReference>
<sequence>MEKHLISLLVVESDRQGSLELPSILEQARHTQFNLTYVSQFDGAVRHLLSNRYDAVLLDYQLGTYSGTDFLKHAQMVGSDAPIILVATGDATLLSENDLSLAAALRQLGAADVIFRQELTPALLERSIRHALEQRQSQRQIAHLLKRDALTGLGNRLIFEEHAQLAIERARRNGTNLAVMFVDLDRFKNINDTLGHHIGDLLLTLLGKRLESALRKSDVIARIGGDEFTILLDNIDVEAIDILAHKVLHIVSRPAELETHTLEMVASVGIAIYPQHGSSVMELMQKADMALHECKSQQNCSYQVFTDELERQLQHSLSLEQAILRGLEQHEFALHYQPQIHMPTGKLIGVEALIRWPQADGSMLMPGDFIPDAVRNGLIVPISLWVLQEACRQQTSWARQGLDICVSVNISPKHLRHPDFEQQVIEVLNDYDVQPGGLELELTEEAFVEAGMTTSFALQSLRQRGVRIAIDDFGTGYSSMRYLKVLPIDRIKIDRGFISGQRGNPCISDPTITQAVIFLATGLGMEIMAEGIETTQQADELVAQGCELGQGYFYAKPMNSDQLRELLVEHLVAW</sequence>
<dbReference type="InterPro" id="IPR029787">
    <property type="entry name" value="Nucleotide_cyclase"/>
</dbReference>
<dbReference type="InterPro" id="IPR011006">
    <property type="entry name" value="CheY-like_superfamily"/>
</dbReference>
<dbReference type="InterPro" id="IPR000160">
    <property type="entry name" value="GGDEF_dom"/>
</dbReference>
<protein>
    <submittedName>
        <fullName evidence="5">EAL domain-containing protein</fullName>
    </submittedName>
</protein>
<dbReference type="InterPro" id="IPR001789">
    <property type="entry name" value="Sig_transdc_resp-reg_receiver"/>
</dbReference>
<dbReference type="Gene3D" id="3.30.70.270">
    <property type="match status" value="1"/>
</dbReference>
<feature type="domain" description="GGDEF" evidence="4">
    <location>
        <begin position="175"/>
        <end position="307"/>
    </location>
</feature>
<gene>
    <name evidence="5" type="ORF">FJM67_06235</name>
</gene>
<feature type="domain" description="EAL" evidence="3">
    <location>
        <begin position="316"/>
        <end position="571"/>
    </location>
</feature>
<dbReference type="SMART" id="SM00267">
    <property type="entry name" value="GGDEF"/>
    <property type="match status" value="1"/>
</dbReference>
<dbReference type="Gene3D" id="3.20.20.450">
    <property type="entry name" value="EAL domain"/>
    <property type="match status" value="1"/>
</dbReference>
<dbReference type="CDD" id="cd00156">
    <property type="entry name" value="REC"/>
    <property type="match status" value="1"/>
</dbReference>
<comment type="caution">
    <text evidence="5">The sequence shown here is derived from an EMBL/GenBank/DDBJ whole genome shotgun (WGS) entry which is preliminary data.</text>
</comment>
<dbReference type="InterPro" id="IPR043128">
    <property type="entry name" value="Rev_trsase/Diguanyl_cyclase"/>
</dbReference>
<evidence type="ECO:0000259" key="4">
    <source>
        <dbReference type="PROSITE" id="PS50887"/>
    </source>
</evidence>
<dbReference type="PANTHER" id="PTHR44757:SF2">
    <property type="entry name" value="BIOFILM ARCHITECTURE MAINTENANCE PROTEIN MBAA"/>
    <property type="match status" value="1"/>
</dbReference>
<dbReference type="InterPro" id="IPR001633">
    <property type="entry name" value="EAL_dom"/>
</dbReference>
<keyword evidence="6" id="KW-1185">Reference proteome</keyword>
<dbReference type="Gene3D" id="3.40.50.2300">
    <property type="match status" value="1"/>
</dbReference>
<dbReference type="PANTHER" id="PTHR44757">
    <property type="entry name" value="DIGUANYLATE CYCLASE DGCP"/>
    <property type="match status" value="1"/>
</dbReference>
<dbReference type="PROSITE" id="PS50883">
    <property type="entry name" value="EAL"/>
    <property type="match status" value="1"/>
</dbReference>
<evidence type="ECO:0000313" key="5">
    <source>
        <dbReference type="EMBL" id="TPE53999.1"/>
    </source>
</evidence>
<dbReference type="PROSITE" id="PS50887">
    <property type="entry name" value="GGDEF"/>
    <property type="match status" value="1"/>
</dbReference>
<dbReference type="PROSITE" id="PS50110">
    <property type="entry name" value="RESPONSE_REGULATORY"/>
    <property type="match status" value="1"/>
</dbReference>
<feature type="domain" description="Response regulatory" evidence="2">
    <location>
        <begin position="7"/>
        <end position="131"/>
    </location>
</feature>
<dbReference type="InterPro" id="IPR052155">
    <property type="entry name" value="Biofilm_reg_signaling"/>
</dbReference>
<proteinExistence type="predicted"/>
<evidence type="ECO:0000313" key="6">
    <source>
        <dbReference type="Proteomes" id="UP000315901"/>
    </source>
</evidence>
<accession>A0A501WXL9</accession>
<keyword evidence="1" id="KW-0597">Phosphoprotein</keyword>
<dbReference type="OrthoDB" id="9176779at2"/>
<dbReference type="NCBIfam" id="TIGR00254">
    <property type="entry name" value="GGDEF"/>
    <property type="match status" value="1"/>
</dbReference>
<reference evidence="5 6" key="1">
    <citation type="submission" date="2019-06" db="EMBL/GenBank/DDBJ databases">
        <title>A novel bacterium of genus Marinomonas, isolated from coastal sand.</title>
        <authorList>
            <person name="Huang H."/>
            <person name="Mo K."/>
            <person name="Hu Y."/>
        </authorList>
    </citation>
    <scope>NUCLEOTIDE SEQUENCE [LARGE SCALE GENOMIC DNA]</scope>
    <source>
        <strain evidence="5 6">HB171799</strain>
    </source>
</reference>
<name>A0A501WXL9_9GAMM</name>
<dbReference type="CDD" id="cd01948">
    <property type="entry name" value="EAL"/>
    <property type="match status" value="1"/>
</dbReference>
<dbReference type="InterPro" id="IPR035919">
    <property type="entry name" value="EAL_sf"/>
</dbReference>
<dbReference type="SUPFAM" id="SSF52172">
    <property type="entry name" value="CheY-like"/>
    <property type="match status" value="1"/>
</dbReference>
<dbReference type="SUPFAM" id="SSF141868">
    <property type="entry name" value="EAL domain-like"/>
    <property type="match status" value="1"/>
</dbReference>
<organism evidence="5 6">
    <name type="scientific">Maribrevibacterium harenarium</name>
    <dbReference type="NCBI Taxonomy" id="2589817"/>
    <lineage>
        <taxon>Bacteria</taxon>
        <taxon>Pseudomonadati</taxon>
        <taxon>Pseudomonadota</taxon>
        <taxon>Gammaproteobacteria</taxon>
        <taxon>Oceanospirillales</taxon>
        <taxon>Oceanospirillaceae</taxon>
        <taxon>Maribrevibacterium</taxon>
    </lineage>
</organism>
<evidence type="ECO:0000259" key="2">
    <source>
        <dbReference type="PROSITE" id="PS50110"/>
    </source>
</evidence>